<feature type="non-terminal residue" evidence="1">
    <location>
        <position position="106"/>
    </location>
</feature>
<dbReference type="EMBL" id="JARKIK010000020">
    <property type="protein sequence ID" value="KAK8745119.1"/>
    <property type="molecule type" value="Genomic_DNA"/>
</dbReference>
<comment type="caution">
    <text evidence="1">The sequence shown here is derived from an EMBL/GenBank/DDBJ whole genome shotgun (WGS) entry which is preliminary data.</text>
</comment>
<name>A0AAW0XXD3_CHEQU</name>
<reference evidence="1 2" key="1">
    <citation type="journal article" date="2024" name="BMC Genomics">
        <title>Genome assembly of redclaw crayfish (Cherax quadricarinatus) provides insights into its immune adaptation and hypoxia tolerance.</title>
        <authorList>
            <person name="Liu Z."/>
            <person name="Zheng J."/>
            <person name="Li H."/>
            <person name="Fang K."/>
            <person name="Wang S."/>
            <person name="He J."/>
            <person name="Zhou D."/>
            <person name="Weng S."/>
            <person name="Chi M."/>
            <person name="Gu Z."/>
            <person name="He J."/>
            <person name="Li F."/>
            <person name="Wang M."/>
        </authorList>
    </citation>
    <scope>NUCLEOTIDE SEQUENCE [LARGE SCALE GENOMIC DNA]</scope>
    <source>
        <strain evidence="1">ZL_2023a</strain>
    </source>
</reference>
<evidence type="ECO:0000313" key="1">
    <source>
        <dbReference type="EMBL" id="KAK8745119.1"/>
    </source>
</evidence>
<sequence>SEDHQMAPEELLKSFGLSEPGVRRWYSEPPQYMLDLYNEIADSNGLTRLPGPYGATIVRAFSEKDGSRDSVFSFSVTGLGADEQVLEVEFHVHYSRLTKAERHLLQ</sequence>
<proteinExistence type="predicted"/>
<accession>A0AAW0XXD3</accession>
<organism evidence="1 2">
    <name type="scientific">Cherax quadricarinatus</name>
    <name type="common">Australian red claw crayfish</name>
    <dbReference type="NCBI Taxonomy" id="27406"/>
    <lineage>
        <taxon>Eukaryota</taxon>
        <taxon>Metazoa</taxon>
        <taxon>Ecdysozoa</taxon>
        <taxon>Arthropoda</taxon>
        <taxon>Crustacea</taxon>
        <taxon>Multicrustacea</taxon>
        <taxon>Malacostraca</taxon>
        <taxon>Eumalacostraca</taxon>
        <taxon>Eucarida</taxon>
        <taxon>Decapoda</taxon>
        <taxon>Pleocyemata</taxon>
        <taxon>Astacidea</taxon>
        <taxon>Parastacoidea</taxon>
        <taxon>Parastacidae</taxon>
        <taxon>Cherax</taxon>
    </lineage>
</organism>
<protein>
    <submittedName>
        <fullName evidence="1">Uncharacterized protein</fullName>
    </submittedName>
</protein>
<dbReference type="AlphaFoldDB" id="A0AAW0XXD3"/>
<dbReference type="Proteomes" id="UP001445076">
    <property type="component" value="Unassembled WGS sequence"/>
</dbReference>
<evidence type="ECO:0000313" key="2">
    <source>
        <dbReference type="Proteomes" id="UP001445076"/>
    </source>
</evidence>
<feature type="non-terminal residue" evidence="1">
    <location>
        <position position="1"/>
    </location>
</feature>
<keyword evidence="2" id="KW-1185">Reference proteome</keyword>
<gene>
    <name evidence="1" type="ORF">OTU49_000462</name>
</gene>